<reference evidence="5 6" key="1">
    <citation type="submission" date="2017-06" db="EMBL/GenBank/DDBJ databases">
        <title>Genome sequencing of cyanobaciteial culture collection at National Institute for Environmental Studies (NIES).</title>
        <authorList>
            <person name="Hirose Y."/>
            <person name="Shimura Y."/>
            <person name="Fujisawa T."/>
            <person name="Nakamura Y."/>
            <person name="Kawachi M."/>
        </authorList>
    </citation>
    <scope>NUCLEOTIDE SEQUENCE [LARGE SCALE GENOMIC DNA]</scope>
    <source>
        <strain evidence="5 6">NIES-267</strain>
    </source>
</reference>
<keyword evidence="2" id="KW-0902">Two-component regulatory system</keyword>
<evidence type="ECO:0000313" key="6">
    <source>
        <dbReference type="Proteomes" id="UP000218418"/>
    </source>
</evidence>
<dbReference type="SMART" id="SM00448">
    <property type="entry name" value="REC"/>
    <property type="match status" value="1"/>
</dbReference>
<feature type="modified residue" description="4-aspartylphosphate" evidence="3">
    <location>
        <position position="314"/>
    </location>
</feature>
<feature type="domain" description="Response regulatory" evidence="4">
    <location>
        <begin position="265"/>
        <end position="381"/>
    </location>
</feature>
<dbReference type="Pfam" id="PF00072">
    <property type="entry name" value="Response_reg"/>
    <property type="match status" value="1"/>
</dbReference>
<name>A0A1Z4LVH1_9CYAN</name>
<keyword evidence="1 3" id="KW-0597">Phosphoprotein</keyword>
<keyword evidence="2" id="KW-0364">Heterocyst</keyword>
<dbReference type="InterPro" id="IPR024186">
    <property type="entry name" value="Sig_transdc_resp-reg_PatA"/>
</dbReference>
<dbReference type="PANTHER" id="PTHR44591">
    <property type="entry name" value="STRESS RESPONSE REGULATOR PROTEIN 1"/>
    <property type="match status" value="1"/>
</dbReference>
<dbReference type="OrthoDB" id="417415at2"/>
<dbReference type="InterPro" id="IPR001789">
    <property type="entry name" value="Sig_transdc_resp-reg_receiver"/>
</dbReference>
<dbReference type="Gene3D" id="3.40.50.2300">
    <property type="match status" value="1"/>
</dbReference>
<evidence type="ECO:0000256" key="3">
    <source>
        <dbReference type="PROSITE-ProRule" id="PRU00169"/>
    </source>
</evidence>
<dbReference type="SUPFAM" id="SSF52172">
    <property type="entry name" value="CheY-like"/>
    <property type="match status" value="1"/>
</dbReference>
<dbReference type="Proteomes" id="UP000218418">
    <property type="component" value="Chromosome"/>
</dbReference>
<proteinExistence type="evidence at transcript level"/>
<dbReference type="AlphaFoldDB" id="A0A1Z4LVH1"/>
<accession>A0A1Z4LVH1</accession>
<dbReference type="PROSITE" id="PS50110">
    <property type="entry name" value="RESPONSE_REGULATORY"/>
    <property type="match status" value="1"/>
</dbReference>
<evidence type="ECO:0000256" key="2">
    <source>
        <dbReference type="PIRNR" id="PIRNR005897"/>
    </source>
</evidence>
<dbReference type="EMBL" id="AP018227">
    <property type="protein sequence ID" value="BAY85247.1"/>
    <property type="molecule type" value="Genomic_DNA"/>
</dbReference>
<dbReference type="GO" id="GO:0030428">
    <property type="term" value="C:cell septum"/>
    <property type="evidence" value="ECO:0007669"/>
    <property type="project" value="UniProtKB-SubCell"/>
</dbReference>
<sequence>MVHTEFVTYQDLIEQFKTCTTNQYSGKLEISSSTNKWGLYYRFGRIIWATGGVHPVRRWRRKVSQYCPQIKIAETKLEPSQLKNPLWDYELLTTLYKHKKVERTQVDAVAKNVISEVLFDIAQQANFEDIHCSRNPKVILDISLTFMNTDFFLKRMEEEWGAWAGAGLANFTPHLSPALLQEKQVQQLVTPNVYQNFVNFVNGKYTLQDLAIKLNFNILKISSDLLPFILRGFIQMSELPDFTLSIKEVKKSIPSASQQKVKPPLIACIDDSLQVCQTVGSIITSNGMRFIQIQDAIQAIPSLIENKPDLIFLDLMMPVVNGYEVCAQIRRVSKLANIPIIILTGSDGLFDKFRAKVAGSTDFITKPIVAEKLLAAINKHLEKPIPNLEQQISSGKASEPQLAI</sequence>
<protein>
    <recommendedName>
        <fullName evidence="2">Protein PatA</fullName>
    </recommendedName>
</protein>
<comment type="subcellular location">
    <subcellularLocation>
        <location evidence="2">Cell septum</location>
    </subcellularLocation>
</comment>
<comment type="induction">
    <text evidence="2">By nitrogen starvation.</text>
</comment>
<organism evidence="5 6">
    <name type="scientific">Calothrix parasitica NIES-267</name>
    <dbReference type="NCBI Taxonomy" id="1973488"/>
    <lineage>
        <taxon>Bacteria</taxon>
        <taxon>Bacillati</taxon>
        <taxon>Cyanobacteriota</taxon>
        <taxon>Cyanophyceae</taxon>
        <taxon>Nostocales</taxon>
        <taxon>Calotrichaceae</taxon>
        <taxon>Calothrix</taxon>
    </lineage>
</organism>
<dbReference type="InterPro" id="IPR050595">
    <property type="entry name" value="Bact_response_regulator"/>
</dbReference>
<dbReference type="PIRSF" id="PIRSF005897">
    <property type="entry name" value="RR_PatA"/>
    <property type="match status" value="1"/>
</dbReference>
<dbReference type="GO" id="GO:0000160">
    <property type="term" value="P:phosphorelay signal transduction system"/>
    <property type="evidence" value="ECO:0007669"/>
    <property type="project" value="UniProtKB-KW"/>
</dbReference>
<dbReference type="PANTHER" id="PTHR44591:SF23">
    <property type="entry name" value="CHEY SUBFAMILY"/>
    <property type="match status" value="1"/>
</dbReference>
<evidence type="ECO:0000313" key="5">
    <source>
        <dbReference type="EMBL" id="BAY85247.1"/>
    </source>
</evidence>
<dbReference type="GO" id="GO:0043158">
    <property type="term" value="P:heterocyst development"/>
    <property type="evidence" value="ECO:0007669"/>
    <property type="project" value="UniProtKB-KW"/>
</dbReference>
<comment type="function">
    <text evidence="2">Controls heterocyst pattern formation.</text>
</comment>
<gene>
    <name evidence="5" type="ORF">NIES267_47460</name>
</gene>
<evidence type="ECO:0000256" key="1">
    <source>
        <dbReference type="ARBA" id="ARBA00022553"/>
    </source>
</evidence>
<evidence type="ECO:0000259" key="4">
    <source>
        <dbReference type="PROSITE" id="PS50110"/>
    </source>
</evidence>
<dbReference type="InterPro" id="IPR011006">
    <property type="entry name" value="CheY-like_superfamily"/>
</dbReference>
<keyword evidence="6" id="KW-1185">Reference proteome</keyword>